<reference evidence="1" key="1">
    <citation type="submission" date="2022-08" db="EMBL/GenBank/DDBJ databases">
        <title>The complete genome sequence of the thermophilic bacterium Laceyella sacchari FBKL4.010 reveals the basis for tetramethylpyrazine biosynthesis in Moutai-flavor Daqu.</title>
        <authorList>
            <person name="Li D."/>
            <person name="Huang W."/>
            <person name="Wang C."/>
            <person name="Qiu S."/>
        </authorList>
    </citation>
    <scope>NUCLEOTIDE SEQUENCE</scope>
    <source>
        <strain evidence="1">FBKL4.014</strain>
    </source>
</reference>
<dbReference type="PANTHER" id="PTHR41260">
    <property type="entry name" value="PROTEIN ECSC"/>
    <property type="match status" value="1"/>
</dbReference>
<name>A0ABY5U140_LACSH</name>
<organism evidence="1 2">
    <name type="scientific">Laceyella sacchari</name>
    <name type="common">Thermoactinomyces thalpophilus</name>
    <dbReference type="NCBI Taxonomy" id="37482"/>
    <lineage>
        <taxon>Bacteria</taxon>
        <taxon>Bacillati</taxon>
        <taxon>Bacillota</taxon>
        <taxon>Bacilli</taxon>
        <taxon>Bacillales</taxon>
        <taxon>Thermoactinomycetaceae</taxon>
        <taxon>Laceyella</taxon>
    </lineage>
</organism>
<sequence length="243" mass="27912">MDYEQRARQECIAWQAEMQKSPTVLQWAAKSIQDKINEKIPQKVHDVITESIKHLVRTVLVGSEWTTKSAATADSLEEKEKQVLEKIKMYKYTATVEGAGTGMGGLLLGLADFPMLLSIKMKFLFDAASLYGFDVKDYRERLYILHIFQLAFSSGEVRIETFHKMKNWQETIRAYPSHADYLNQLDWQKFQQTYRDHIDLAKMLQLVPGLGAVVGAAANYQFLDELGRAAMNAYRMRILPLPR</sequence>
<proteinExistence type="predicted"/>
<accession>A0ABY5U140</accession>
<gene>
    <name evidence="1" type="ORF">NYR52_14865</name>
</gene>
<dbReference type="Pfam" id="PF12787">
    <property type="entry name" value="EcsC"/>
    <property type="match status" value="1"/>
</dbReference>
<evidence type="ECO:0000313" key="2">
    <source>
        <dbReference type="Proteomes" id="UP001058650"/>
    </source>
</evidence>
<dbReference type="PANTHER" id="PTHR41260:SF1">
    <property type="entry name" value="PROTEIN ECSC"/>
    <property type="match status" value="1"/>
</dbReference>
<evidence type="ECO:0000313" key="1">
    <source>
        <dbReference type="EMBL" id="UWE03374.1"/>
    </source>
</evidence>
<protein>
    <submittedName>
        <fullName evidence="1">EcsC family protein</fullName>
    </submittedName>
</protein>
<dbReference type="Proteomes" id="UP001058650">
    <property type="component" value="Chromosome"/>
</dbReference>
<dbReference type="InterPro" id="IPR024787">
    <property type="entry name" value="EcsC"/>
</dbReference>
<dbReference type="EMBL" id="CP103866">
    <property type="protein sequence ID" value="UWE03374.1"/>
    <property type="molecule type" value="Genomic_DNA"/>
</dbReference>
<keyword evidence="2" id="KW-1185">Reference proteome</keyword>